<dbReference type="GO" id="GO:0043226">
    <property type="term" value="C:organelle"/>
    <property type="evidence" value="ECO:0007669"/>
    <property type="project" value="UniProtKB-ARBA"/>
</dbReference>
<comment type="subcellular location">
    <subcellularLocation>
        <location evidence="1">Cytoplasm</location>
        <location evidence="1">Cytoskeleton</location>
    </subcellularLocation>
</comment>
<evidence type="ECO:0000259" key="11">
    <source>
        <dbReference type="PROSITE" id="PS51741"/>
    </source>
</evidence>
<dbReference type="SUPFAM" id="SSF50044">
    <property type="entry name" value="SH3-domain"/>
    <property type="match status" value="1"/>
</dbReference>
<dbReference type="CDD" id="cd00174">
    <property type="entry name" value="SH3"/>
    <property type="match status" value="1"/>
</dbReference>
<dbReference type="PROSITE" id="PS50002">
    <property type="entry name" value="SH3"/>
    <property type="match status" value="1"/>
</dbReference>
<gene>
    <name evidence="12" type="ORF">PYM288_LOCUS16972</name>
</gene>
<dbReference type="EMBL" id="CAJNOH010000462">
    <property type="protein sequence ID" value="CAF1047594.1"/>
    <property type="molecule type" value="Genomic_DNA"/>
</dbReference>
<dbReference type="AlphaFoldDB" id="A0A814K7G5"/>
<evidence type="ECO:0000256" key="9">
    <source>
        <dbReference type="SAM" id="MobiDB-lite"/>
    </source>
</evidence>
<feature type="region of interest" description="Disordered" evidence="9">
    <location>
        <begin position="355"/>
        <end position="430"/>
    </location>
</feature>
<keyword evidence="3" id="KW-0963">Cytoplasm</keyword>
<organism evidence="12 13">
    <name type="scientific">Rotaria sordida</name>
    <dbReference type="NCBI Taxonomy" id="392033"/>
    <lineage>
        <taxon>Eukaryota</taxon>
        <taxon>Metazoa</taxon>
        <taxon>Spiralia</taxon>
        <taxon>Gnathifera</taxon>
        <taxon>Rotifera</taxon>
        <taxon>Eurotatoria</taxon>
        <taxon>Bdelloidea</taxon>
        <taxon>Philodinida</taxon>
        <taxon>Philodinidae</taxon>
        <taxon>Rotaria</taxon>
    </lineage>
</organism>
<dbReference type="Gene3D" id="2.30.30.40">
    <property type="entry name" value="SH3 Domains"/>
    <property type="match status" value="1"/>
</dbReference>
<feature type="coiled-coil region" evidence="8">
    <location>
        <begin position="205"/>
        <end position="232"/>
    </location>
</feature>
<protein>
    <recommendedName>
        <fullName evidence="14">SH3 domain-containing protein</fullName>
    </recommendedName>
</protein>
<feature type="compositionally biased region" description="Low complexity" evidence="9">
    <location>
        <begin position="397"/>
        <end position="410"/>
    </location>
</feature>
<dbReference type="GO" id="GO:0005737">
    <property type="term" value="C:cytoplasm"/>
    <property type="evidence" value="ECO:0007669"/>
    <property type="project" value="TreeGrafter"/>
</dbReference>
<dbReference type="GO" id="GO:0005886">
    <property type="term" value="C:plasma membrane"/>
    <property type="evidence" value="ECO:0007669"/>
    <property type="project" value="TreeGrafter"/>
</dbReference>
<dbReference type="PANTHER" id="PTHR23065:SF7">
    <property type="entry name" value="NOSTRIN, ISOFORM H"/>
    <property type="match status" value="1"/>
</dbReference>
<evidence type="ECO:0000256" key="5">
    <source>
        <dbReference type="ARBA" id="ARBA00023212"/>
    </source>
</evidence>
<comment type="caution">
    <text evidence="12">The sequence shown here is derived from an EMBL/GenBank/DDBJ whole genome shotgun (WGS) entry which is preliminary data.</text>
</comment>
<reference evidence="12" key="1">
    <citation type="submission" date="2021-02" db="EMBL/GenBank/DDBJ databases">
        <authorList>
            <person name="Nowell W R."/>
        </authorList>
    </citation>
    <scope>NUCLEOTIDE SEQUENCE</scope>
</reference>
<dbReference type="SMART" id="SM00055">
    <property type="entry name" value="FCH"/>
    <property type="match status" value="1"/>
</dbReference>
<dbReference type="Gene3D" id="1.20.1270.60">
    <property type="entry name" value="Arfaptin homology (AH) domain/BAR domain"/>
    <property type="match status" value="1"/>
</dbReference>
<name>A0A814K7G5_9BILA</name>
<proteinExistence type="predicted"/>
<evidence type="ECO:0000313" key="12">
    <source>
        <dbReference type="EMBL" id="CAF1047594.1"/>
    </source>
</evidence>
<evidence type="ECO:0000313" key="13">
    <source>
        <dbReference type="Proteomes" id="UP000663854"/>
    </source>
</evidence>
<dbReference type="PANTHER" id="PTHR23065">
    <property type="entry name" value="PROLINE-SERINE-THREONINE PHOSPHATASE INTERACTING PROTEIN 1"/>
    <property type="match status" value="1"/>
</dbReference>
<dbReference type="InterPro" id="IPR036028">
    <property type="entry name" value="SH3-like_dom_sf"/>
</dbReference>
<dbReference type="InterPro" id="IPR001452">
    <property type="entry name" value="SH3_domain"/>
</dbReference>
<evidence type="ECO:0000256" key="6">
    <source>
        <dbReference type="PROSITE-ProRule" id="PRU00192"/>
    </source>
</evidence>
<evidence type="ECO:0000256" key="3">
    <source>
        <dbReference type="ARBA" id="ARBA00022490"/>
    </source>
</evidence>
<keyword evidence="7 8" id="KW-0175">Coiled coil</keyword>
<dbReference type="Pfam" id="PF14604">
    <property type="entry name" value="SH3_9"/>
    <property type="match status" value="1"/>
</dbReference>
<feature type="domain" description="F-BAR" evidence="11">
    <location>
        <begin position="3"/>
        <end position="299"/>
    </location>
</feature>
<accession>A0A814K7G5</accession>
<evidence type="ECO:0008006" key="14">
    <source>
        <dbReference type="Google" id="ProtNLM"/>
    </source>
</evidence>
<feature type="compositionally biased region" description="Basic residues" evidence="9">
    <location>
        <begin position="418"/>
        <end position="427"/>
    </location>
</feature>
<feature type="domain" description="SH3" evidence="10">
    <location>
        <begin position="598"/>
        <end position="656"/>
    </location>
</feature>
<evidence type="ECO:0000256" key="2">
    <source>
        <dbReference type="ARBA" id="ARBA00022443"/>
    </source>
</evidence>
<dbReference type="SMART" id="SM00326">
    <property type="entry name" value="SH3"/>
    <property type="match status" value="1"/>
</dbReference>
<dbReference type="Proteomes" id="UP000663854">
    <property type="component" value="Unassembled WGS sequence"/>
</dbReference>
<dbReference type="Pfam" id="PF00611">
    <property type="entry name" value="FCH"/>
    <property type="match status" value="1"/>
</dbReference>
<evidence type="ECO:0000256" key="8">
    <source>
        <dbReference type="SAM" id="Coils"/>
    </source>
</evidence>
<keyword evidence="2 6" id="KW-0728">SH3 domain</keyword>
<dbReference type="InterPro" id="IPR027267">
    <property type="entry name" value="AH/BAR_dom_sf"/>
</dbReference>
<dbReference type="SUPFAM" id="SSF103657">
    <property type="entry name" value="BAR/IMD domain-like"/>
    <property type="match status" value="1"/>
</dbReference>
<dbReference type="PRINTS" id="PR00452">
    <property type="entry name" value="SH3DOMAIN"/>
</dbReference>
<dbReference type="InterPro" id="IPR031160">
    <property type="entry name" value="F_BAR_dom"/>
</dbReference>
<dbReference type="InterPro" id="IPR001060">
    <property type="entry name" value="FCH_dom"/>
</dbReference>
<evidence type="ECO:0000256" key="7">
    <source>
        <dbReference type="PROSITE-ProRule" id="PRU01077"/>
    </source>
</evidence>
<evidence type="ECO:0000259" key="10">
    <source>
        <dbReference type="PROSITE" id="PS50002"/>
    </source>
</evidence>
<dbReference type="PROSITE" id="PS51741">
    <property type="entry name" value="F_BAR"/>
    <property type="match status" value="1"/>
</dbReference>
<keyword evidence="4" id="KW-0597">Phosphoprotein</keyword>
<sequence length="656" mass="74801">MPEEFRDCFVGEKGYDALKKLMRNGNDFCTDIAKCLQERSDAETAYARALRKNGDTLQKLAGRAKGTLFTAFTMLATLISKESEAHSTMANILLTDISIPMKNLAETQYKERKSIEETLNGKFKEWNNAKDIDNKCRSRHFEKSREIEALHLNISSLPKTSRRMARDSTKENIMSTPLVMSCVLPGGRHISASEKLTSTPDFKYQANMEMTIQKAEEDLGKIEKKYHNSTKNVEIARQLCAVEMCRGCNQMQKMEYERINEMDKFIQTYVNSIRGFTDTMNQVCCDFNSIQVSPNDDIITEARSNLQTTEIEILLYDIYAEYEQAMGEQRRILSLMRWIDMLKKDIEIQRQSNNANLSSLQSAPPQKSVEEASPDDDRDSSSDGAMCSKQSHSKTVSAASYCDGSLSSSSNDDDGAMRRGKNKRREKKNTQGFSSEILIDRSSTRLLQCLYEASLFKIECVYNHIKKLPEKHSEYAHRLTKTYNDKGDPTTLIRIPLQPSTETHPSAPSPIRYFAEAIPMFSQPTMQSSIREYSTQRQAPPIGWTVNDNHMTHTASANNIVPQRYVLQSSKIPYNQMATTQAGYPVLMTQSTEPYRQKPVKHVRVTHPYKARQTDELTLKKGDIIMLIERREDEWCKGNLEGRTGLFPGTYVEDVK</sequence>
<evidence type="ECO:0000256" key="4">
    <source>
        <dbReference type="ARBA" id="ARBA00022553"/>
    </source>
</evidence>
<dbReference type="PRINTS" id="PR00499">
    <property type="entry name" value="P67PHOX"/>
</dbReference>
<evidence type="ECO:0000256" key="1">
    <source>
        <dbReference type="ARBA" id="ARBA00004245"/>
    </source>
</evidence>
<keyword evidence="5" id="KW-0206">Cytoskeleton</keyword>